<name>A0A915HY10_ROMCU</name>
<protein>
    <submittedName>
        <fullName evidence="2">Uncharacterized protein</fullName>
    </submittedName>
</protein>
<proteinExistence type="predicted"/>
<dbReference type="AlphaFoldDB" id="A0A915HY10"/>
<reference evidence="2" key="1">
    <citation type="submission" date="2022-11" db="UniProtKB">
        <authorList>
            <consortium name="WormBaseParasite"/>
        </authorList>
    </citation>
    <scope>IDENTIFICATION</scope>
</reference>
<evidence type="ECO:0000313" key="1">
    <source>
        <dbReference type="Proteomes" id="UP000887565"/>
    </source>
</evidence>
<accession>A0A915HY10</accession>
<keyword evidence="1" id="KW-1185">Reference proteome</keyword>
<dbReference type="WBParaSite" id="nRc.2.0.1.t06774-RA">
    <property type="protein sequence ID" value="nRc.2.0.1.t06774-RA"/>
    <property type="gene ID" value="nRc.2.0.1.g06774"/>
</dbReference>
<evidence type="ECO:0000313" key="2">
    <source>
        <dbReference type="WBParaSite" id="nRc.2.0.1.t06774-RA"/>
    </source>
</evidence>
<organism evidence="1 2">
    <name type="scientific">Romanomermis culicivorax</name>
    <name type="common">Nematode worm</name>
    <dbReference type="NCBI Taxonomy" id="13658"/>
    <lineage>
        <taxon>Eukaryota</taxon>
        <taxon>Metazoa</taxon>
        <taxon>Ecdysozoa</taxon>
        <taxon>Nematoda</taxon>
        <taxon>Enoplea</taxon>
        <taxon>Dorylaimia</taxon>
        <taxon>Mermithida</taxon>
        <taxon>Mermithoidea</taxon>
        <taxon>Mermithidae</taxon>
        <taxon>Romanomermis</taxon>
    </lineage>
</organism>
<sequence>MKQTKQNPETAMLMEGYPKNSTRILKPVDSFAEKCKKYSFLFTTRLKLLSKNSNMVRTPENK</sequence>
<dbReference type="Proteomes" id="UP000887565">
    <property type="component" value="Unplaced"/>
</dbReference>